<dbReference type="AlphaFoldDB" id="A0A450TTF9"/>
<dbReference type="GO" id="GO:0004519">
    <property type="term" value="F:endonuclease activity"/>
    <property type="evidence" value="ECO:0007669"/>
    <property type="project" value="UniProtKB-KW"/>
</dbReference>
<keyword evidence="3" id="KW-0378">Hydrolase</keyword>
<dbReference type="SUPFAM" id="SSF52980">
    <property type="entry name" value="Restriction endonuclease-like"/>
    <property type="match status" value="1"/>
</dbReference>
<feature type="compositionally biased region" description="Basic and acidic residues" evidence="1">
    <location>
        <begin position="126"/>
        <end position="149"/>
    </location>
</feature>
<name>A0A450TTF9_9GAMM</name>
<organism evidence="3">
    <name type="scientific">Candidatus Kentrum sp. FW</name>
    <dbReference type="NCBI Taxonomy" id="2126338"/>
    <lineage>
        <taxon>Bacteria</taxon>
        <taxon>Pseudomonadati</taxon>
        <taxon>Pseudomonadota</taxon>
        <taxon>Gammaproteobacteria</taxon>
        <taxon>Candidatus Kentrum</taxon>
    </lineage>
</organism>
<protein>
    <submittedName>
        <fullName evidence="3">Restriction endonuclease</fullName>
    </submittedName>
</protein>
<feature type="region of interest" description="Disordered" evidence="1">
    <location>
        <begin position="124"/>
        <end position="149"/>
    </location>
</feature>
<accession>A0A450TTF9</accession>
<dbReference type="EMBL" id="CAADFE010000030">
    <property type="protein sequence ID" value="VFJ72016.1"/>
    <property type="molecule type" value="Genomic_DNA"/>
</dbReference>
<gene>
    <name evidence="3" type="ORF">BECKFW1821C_GA0114237_103022</name>
</gene>
<feature type="domain" description="Restriction endonuclease type IV Mrr" evidence="2">
    <location>
        <begin position="176"/>
        <end position="290"/>
    </location>
</feature>
<evidence type="ECO:0000259" key="2">
    <source>
        <dbReference type="Pfam" id="PF04471"/>
    </source>
</evidence>
<evidence type="ECO:0000256" key="1">
    <source>
        <dbReference type="SAM" id="MobiDB-lite"/>
    </source>
</evidence>
<keyword evidence="3" id="KW-0255">Endonuclease</keyword>
<dbReference type="GO" id="GO:0003677">
    <property type="term" value="F:DNA binding"/>
    <property type="evidence" value="ECO:0007669"/>
    <property type="project" value="InterPro"/>
</dbReference>
<dbReference type="InterPro" id="IPR011335">
    <property type="entry name" value="Restrct_endonuc-II-like"/>
</dbReference>
<dbReference type="InterPro" id="IPR007560">
    <property type="entry name" value="Restrct_endonuc_IV_Mrr"/>
</dbReference>
<dbReference type="GO" id="GO:0009307">
    <property type="term" value="P:DNA restriction-modification system"/>
    <property type="evidence" value="ECO:0007669"/>
    <property type="project" value="InterPro"/>
</dbReference>
<dbReference type="Gene3D" id="3.40.1350.10">
    <property type="match status" value="1"/>
</dbReference>
<dbReference type="Pfam" id="PF04471">
    <property type="entry name" value="Mrr_cat"/>
    <property type="match status" value="1"/>
</dbReference>
<proteinExistence type="predicted"/>
<keyword evidence="3" id="KW-0540">Nuclease</keyword>
<evidence type="ECO:0000313" key="3">
    <source>
        <dbReference type="EMBL" id="VFJ72016.1"/>
    </source>
</evidence>
<reference evidence="3" key="1">
    <citation type="submission" date="2019-02" db="EMBL/GenBank/DDBJ databases">
        <authorList>
            <person name="Gruber-Vodicka R. H."/>
            <person name="Seah K. B. B."/>
        </authorList>
    </citation>
    <scope>NUCLEOTIDE SEQUENCE</scope>
    <source>
        <strain evidence="3">BECK_BZ131</strain>
    </source>
</reference>
<dbReference type="InterPro" id="IPR011856">
    <property type="entry name" value="tRNA_endonuc-like_dom_sf"/>
</dbReference>
<sequence length="318" mass="36586">MNQIFHYPPDLFNLLVNTIPLLCRSKKDVLIFFQGAGVSPNMMSDLDDRVSTDRKNISKYEIARTIIQRINEKGDPGLRTRREVIRRVVEFEDFSTCWPDDQLKAKGLVSEIRRVVNVKDSFTRMSQEREHERQKHSNNKEKEIAAKKQRNQRIEKVKNDLYALFNLEDQPQKRGKHLESVLNDLFSAFGILLKEDFKRADPNAGGIIEQIDGIIEFSGHIYLVEMKWVKEPIGVPEISPHLVRIYGREDVRGLFIAANGYARTAITACREALGQKTIALISLQEIVSLLEQKGDLVQMLEKKVQAAIVDKNPYQELK</sequence>